<gene>
    <name evidence="3" type="ORF">B0H67DRAFT_560480</name>
</gene>
<dbReference type="AlphaFoldDB" id="A0AA40B995"/>
<keyword evidence="4" id="KW-1185">Reference proteome</keyword>
<accession>A0AA40B995</accession>
<dbReference type="GO" id="GO:0032797">
    <property type="term" value="C:SMN complex"/>
    <property type="evidence" value="ECO:0007669"/>
    <property type="project" value="TreeGrafter"/>
</dbReference>
<reference evidence="3" key="1">
    <citation type="submission" date="2023-06" db="EMBL/GenBank/DDBJ databases">
        <title>Genome-scale phylogeny and comparative genomics of the fungal order Sordariales.</title>
        <authorList>
            <consortium name="Lawrence Berkeley National Laboratory"/>
            <person name="Hensen N."/>
            <person name="Bonometti L."/>
            <person name="Westerberg I."/>
            <person name="Brannstrom I.O."/>
            <person name="Guillou S."/>
            <person name="Cros-Aarteil S."/>
            <person name="Calhoun S."/>
            <person name="Haridas S."/>
            <person name="Kuo A."/>
            <person name="Mondo S."/>
            <person name="Pangilinan J."/>
            <person name="Riley R."/>
            <person name="Labutti K."/>
            <person name="Andreopoulos B."/>
            <person name="Lipzen A."/>
            <person name="Chen C."/>
            <person name="Yanf M."/>
            <person name="Daum C."/>
            <person name="Ng V."/>
            <person name="Clum A."/>
            <person name="Steindorff A."/>
            <person name="Ohm R."/>
            <person name="Martin F."/>
            <person name="Silar P."/>
            <person name="Natvig D."/>
            <person name="Lalanne C."/>
            <person name="Gautier V."/>
            <person name="Ament-Velasquez S.L."/>
            <person name="Kruys A."/>
            <person name="Hutchinson M.I."/>
            <person name="Powell A.J."/>
            <person name="Barry K."/>
            <person name="Miller A.N."/>
            <person name="Grigoriev I.V."/>
            <person name="Debuchy R."/>
            <person name="Gladieux P."/>
            <person name="Thoren M.H."/>
            <person name="Johannesson H."/>
        </authorList>
    </citation>
    <scope>NUCLEOTIDE SEQUENCE</scope>
    <source>
        <strain evidence="3">SMH4607-1</strain>
    </source>
</reference>
<feature type="region of interest" description="Disordered" evidence="2">
    <location>
        <begin position="338"/>
        <end position="373"/>
    </location>
</feature>
<evidence type="ECO:0000256" key="2">
    <source>
        <dbReference type="SAM" id="MobiDB-lite"/>
    </source>
</evidence>
<dbReference type="EMBL" id="JAUKUA010000001">
    <property type="protein sequence ID" value="KAK0730006.1"/>
    <property type="molecule type" value="Genomic_DNA"/>
</dbReference>
<dbReference type="Proteomes" id="UP001172102">
    <property type="component" value="Unassembled WGS sequence"/>
</dbReference>
<name>A0AA40B995_9PEZI</name>
<dbReference type="Pfam" id="PF04938">
    <property type="entry name" value="SIP1"/>
    <property type="match status" value="1"/>
</dbReference>
<comment type="similarity">
    <text evidence="1">Belongs to the gemin-2 family.</text>
</comment>
<organism evidence="3 4">
    <name type="scientific">Lasiosphaeris hirsuta</name>
    <dbReference type="NCBI Taxonomy" id="260670"/>
    <lineage>
        <taxon>Eukaryota</taxon>
        <taxon>Fungi</taxon>
        <taxon>Dikarya</taxon>
        <taxon>Ascomycota</taxon>
        <taxon>Pezizomycotina</taxon>
        <taxon>Sordariomycetes</taxon>
        <taxon>Sordariomycetidae</taxon>
        <taxon>Sordariales</taxon>
        <taxon>Lasiosphaeriaceae</taxon>
        <taxon>Lasiosphaeris</taxon>
    </lineage>
</organism>
<evidence type="ECO:0000313" key="3">
    <source>
        <dbReference type="EMBL" id="KAK0730006.1"/>
    </source>
</evidence>
<feature type="region of interest" description="Disordered" evidence="2">
    <location>
        <begin position="1"/>
        <end position="66"/>
    </location>
</feature>
<evidence type="ECO:0000313" key="4">
    <source>
        <dbReference type="Proteomes" id="UP001172102"/>
    </source>
</evidence>
<protein>
    <submittedName>
        <fullName evidence="3">Uncharacterized protein</fullName>
    </submittedName>
</protein>
<dbReference type="GO" id="GO:0005634">
    <property type="term" value="C:nucleus"/>
    <property type="evidence" value="ECO:0007669"/>
    <property type="project" value="TreeGrafter"/>
</dbReference>
<proteinExistence type="inferred from homology"/>
<feature type="region of interest" description="Disordered" evidence="2">
    <location>
        <begin position="123"/>
        <end position="145"/>
    </location>
</feature>
<dbReference type="InterPro" id="IPR035426">
    <property type="entry name" value="Gemin2/Brr1"/>
</dbReference>
<dbReference type="Gene3D" id="1.20.58.1070">
    <property type="match status" value="1"/>
</dbReference>
<sequence length="484" mass="54064">MGSKRDNTSLDDLSTQPSNKRRREQAPSKSRHSEPKTDATYGQRAVFPSLDDPTHPSDEDLEFEDEADAIAYLRSVRQEANSIPNLLVAPKAGPQLPPHLSEADDRIDRSIYDNGVGDARGYYHDGAYTAAPDTESSDEGECHESDVDWNSERDQAAAEKALHDAYYHSLITKFKALRSQLCQKPPQELIQALDKDHGTEVGHFGAKSRTFSVWEHRLRYTDPLPVQISTMERRNALKVLRVLLGGKFIRHGYELRERTSRWIWALLARVPDRGELDYTDVGWIRELGKRAVLMMVSITQMAALQQEVDGELEGGEALEEGEVEDGHDFLEELEAGEEGEISEDPLPEDVDDDAMGVLPPPAAVPALPLPNDPTVEDEEGEVDMDIDDGEVSDESASRDIQADIAAAKARLLSQLENPKIDDKPPINAMGEGRVADNEHDEQTTFDEKRSRINVRATLNMILTVAGEFYGQRDLLEFRDPFPSL</sequence>
<comment type="caution">
    <text evidence="3">The sequence shown here is derived from an EMBL/GenBank/DDBJ whole genome shotgun (WGS) entry which is preliminary data.</text>
</comment>
<feature type="compositionally biased region" description="Pro residues" evidence="2">
    <location>
        <begin position="358"/>
        <end position="371"/>
    </location>
</feature>
<dbReference type="GO" id="GO:0000387">
    <property type="term" value="P:spliceosomal snRNP assembly"/>
    <property type="evidence" value="ECO:0007669"/>
    <property type="project" value="InterPro"/>
</dbReference>
<dbReference type="PANTHER" id="PTHR12794">
    <property type="entry name" value="GEMIN2"/>
    <property type="match status" value="1"/>
</dbReference>
<evidence type="ECO:0000256" key="1">
    <source>
        <dbReference type="ARBA" id="ARBA00025758"/>
    </source>
</evidence>
<dbReference type="PANTHER" id="PTHR12794:SF0">
    <property type="entry name" value="GEM-ASSOCIATED PROTEIN 2"/>
    <property type="match status" value="1"/>
</dbReference>
<feature type="compositionally biased region" description="Acidic residues" evidence="2">
    <location>
        <begin position="338"/>
        <end position="354"/>
    </location>
</feature>